<reference evidence="3" key="1">
    <citation type="journal article" date="2003" name="Appl. Microbiol. Biotechnol.">
        <title>The Corynebacterium glutamicum genome: features and impacts on biotechnological processes.</title>
        <authorList>
            <person name="Ikeda M."/>
            <person name="Nakagawa S."/>
        </authorList>
    </citation>
    <scope>NUCLEOTIDE SEQUENCE [LARGE SCALE GENOMIC DNA]</scope>
    <source>
        <strain evidence="3">ATCC 13032 / DSM 20300 / BCRC 11384 / JCM 1318 / LMG 3730 / NCIMB 10025</strain>
    </source>
</reference>
<dbReference type="KEGG" id="cgl:Cgl0314"/>
<dbReference type="EMBL" id="BA000036">
    <property type="protein sequence ID" value="BAB97707.1"/>
    <property type="molecule type" value="Genomic_DNA"/>
</dbReference>
<dbReference type="HOGENOM" id="CLU_110683_4_0_11"/>
<dbReference type="AlphaFoldDB" id="Q8NTJ3"/>
<proteinExistence type="predicted"/>
<feature type="domain" description="Antitoxin SocA-like Panacea" evidence="1">
    <location>
        <begin position="29"/>
        <end position="124"/>
    </location>
</feature>
<sequence length="148" mass="17088">MKIRSAREIAEWFVAWGDELDAEVSPLKLQKLLYYSQGEHIAATGRKLFSDKILAWQHGPVTPGVYSDTKSYGRNPIDPDEFVSDEFNWDDYSDVSDELVTVWRKYGIYSAWALREKTHSESPWLDAWAQGQNIEITDAALKDFFLVH</sequence>
<dbReference type="eggNOG" id="COG3600">
    <property type="taxonomic scope" value="Bacteria"/>
</dbReference>
<dbReference type="KEGG" id="cgb:cg0378"/>
<evidence type="ECO:0000313" key="3">
    <source>
        <dbReference type="Proteomes" id="UP000000582"/>
    </source>
</evidence>
<organism evidence="2 3">
    <name type="scientific">Corynebacterium glutamicum (strain ATCC 13032 / DSM 20300 / JCM 1318 / BCRC 11384 / CCUG 27702 / LMG 3730 / NBRC 12168 / NCIMB 10025 / NRRL B-2784 / 534)</name>
    <dbReference type="NCBI Taxonomy" id="196627"/>
    <lineage>
        <taxon>Bacteria</taxon>
        <taxon>Bacillati</taxon>
        <taxon>Actinomycetota</taxon>
        <taxon>Actinomycetes</taxon>
        <taxon>Mycobacteriales</taxon>
        <taxon>Corynebacteriaceae</taxon>
        <taxon>Corynebacterium</taxon>
    </lineage>
</organism>
<evidence type="ECO:0000313" key="2">
    <source>
        <dbReference type="EMBL" id="BAB97707.1"/>
    </source>
</evidence>
<dbReference type="RefSeq" id="WP_011013556.1">
    <property type="nucleotide sequence ID" value="NC_003450.3"/>
</dbReference>
<gene>
    <name evidence="2" type="ordered locus">Cgl0314</name>
</gene>
<accession>Q6M848</accession>
<evidence type="ECO:0000259" key="1">
    <source>
        <dbReference type="Pfam" id="PF13274"/>
    </source>
</evidence>
<name>Q8NTJ3_CORGL</name>
<dbReference type="Proteomes" id="UP000000582">
    <property type="component" value="Chromosome"/>
</dbReference>
<dbReference type="InterPro" id="IPR025272">
    <property type="entry name" value="SocA_Panacea"/>
</dbReference>
<dbReference type="Pfam" id="PF13274">
    <property type="entry name" value="SocA_Panacea"/>
    <property type="match status" value="1"/>
</dbReference>
<dbReference type="PATRIC" id="fig|196627.13.peg.319"/>
<dbReference type="OrthoDB" id="9799173at2"/>
<dbReference type="GeneID" id="1021378"/>
<dbReference type="BioCyc" id="CORYNE:G18NG-9871-MONOMER"/>
<accession>Q8NTJ3</accession>
<protein>
    <submittedName>
        <fullName evidence="2">Uncharacterized phage-associated protein</fullName>
    </submittedName>
</protein>
<keyword evidence="3" id="KW-1185">Reference proteome</keyword>
<dbReference type="STRING" id="196627.cg0378"/>